<evidence type="ECO:0000256" key="4">
    <source>
        <dbReference type="SAM" id="MobiDB-lite"/>
    </source>
</evidence>
<dbReference type="InterPro" id="IPR001680">
    <property type="entry name" value="WD40_rpt"/>
</dbReference>
<dbReference type="GO" id="GO:0006893">
    <property type="term" value="P:Golgi to plasma membrane transport"/>
    <property type="evidence" value="ECO:0007669"/>
    <property type="project" value="TreeGrafter"/>
</dbReference>
<protein>
    <recommendedName>
        <fullName evidence="5">Lethal giant larvae (Lgl)-like C-terminal domain-containing protein</fullName>
    </recommendedName>
</protein>
<dbReference type="Proteomes" id="UP000033483">
    <property type="component" value="Unassembled WGS sequence"/>
</dbReference>
<comment type="similarity">
    <text evidence="1">Belongs to the WD repeat L(2)GL family.</text>
</comment>
<dbReference type="OrthoDB" id="19944at2759"/>
<sequence length="999" mass="108103">MTSFLRGKQAGIDKDLSEGVLPDLFMVDDQERYGIGSQISCLGYDAVQSILAVGTNDTKFGPGSISLFGYQRVTRVIQPGKQVSIRFAQFTANRLVTIDSREELAVWDLDTGDKRSSCLIPGKVTALVTDPMLDWALVGTSHGEVHAYDLDRERMTNNFRLPNFWRARALEKRSTPAAQRATLLDLAMHPRDVGKMLITYSHGAVVYSFKQAMPTAFLEYVLPPRAPGGNNMGVDLVRHPQIQKSAWHPSGTFVVTGHDDGSLVFWDPKEERVLMARSLMDLDIDKPVGNAQAPMPCEPFAKISWCCKENTDDTGVLIAGGNPTDNPSMGLTFIDLGPTPTYATSSWQILADHFKAKKQTNLPIPPGAVIIDYVLIPRTSPHFAGAHDPVAIIALTTSGELVTLSFPSGYPITPTNMLHPSVSLVHPYVTKFNVSPVARTRWLGMTEKRESGEPLLRGGAAMGKNRLVTHDRSIVQMAHGDSTIRIWDLGHGDEIDNPAQLQVDMARSLNRYLNLEISAMDMATATGEFVAGTGQGEVVIFRWAENKNFGKEDSLADLKPESGSIVNILARAEPNLRVGLMPSSLYQMDQGRITALKISDVGFLAVGSENGGFSIIDLRGPTVILSTTVVDFAKSDKRASFIKTHRHSSSAVKQWPTAIEFGVMTLDGDSYSSILCFVGTSMGHVATFKIVPSAEGYTASLAGSVHFGDRVVALCPITADSGKPALATGNAVANLRNGIQVHGLLAAVTQTEIRLFKPSSSKGASKSFDDLLCDSANVNYLDGYGAAIVAIFGDMTTRAFSIPGLKEINKAPLHMIDPSRSTTTQVSRSGHLFGWTGPSQIAVAYVWGTGRPLPHSLDTMINPDLDIPPRPTISGLQWIAGTQYISLSDFDLLIGGPDRPPSKRMLAAEAERLGSAGGPSSPGRGDSQTARIGAAAQQQEGWGEYLTRQLNERTERLNMLNEGVDGLAEQSSSWATDASKYVNKQKKNMFLAGLKGKFT</sequence>
<dbReference type="CDD" id="cd15873">
    <property type="entry name" value="R-SNARE_STXBP5_6"/>
    <property type="match status" value="1"/>
</dbReference>
<dbReference type="PANTHER" id="PTHR10241:SF25">
    <property type="entry name" value="TOMOSYN, ISOFORM C"/>
    <property type="match status" value="1"/>
</dbReference>
<evidence type="ECO:0000256" key="3">
    <source>
        <dbReference type="PROSITE-ProRule" id="PRU00221"/>
    </source>
</evidence>
<dbReference type="InterPro" id="IPR013905">
    <property type="entry name" value="Lgl_C_dom"/>
</dbReference>
<dbReference type="InterPro" id="IPR036322">
    <property type="entry name" value="WD40_repeat_dom_sf"/>
</dbReference>
<feature type="repeat" description="WD" evidence="3">
    <location>
        <begin position="246"/>
        <end position="276"/>
    </location>
</feature>
<dbReference type="PANTHER" id="PTHR10241">
    <property type="entry name" value="LETHAL 2 GIANT LARVAE PROTEIN"/>
    <property type="match status" value="1"/>
</dbReference>
<keyword evidence="2" id="KW-0268">Exocytosis</keyword>
<feature type="region of interest" description="Disordered" evidence="4">
    <location>
        <begin position="912"/>
        <end position="938"/>
    </location>
</feature>
<dbReference type="PROSITE" id="PS50082">
    <property type="entry name" value="WD_REPEATS_2"/>
    <property type="match status" value="1"/>
</dbReference>
<dbReference type="GO" id="GO:0019905">
    <property type="term" value="F:syntaxin binding"/>
    <property type="evidence" value="ECO:0007669"/>
    <property type="project" value="TreeGrafter"/>
</dbReference>
<evidence type="ECO:0000256" key="2">
    <source>
        <dbReference type="ARBA" id="ARBA00022483"/>
    </source>
</evidence>
<dbReference type="SMART" id="SM00320">
    <property type="entry name" value="WD40"/>
    <property type="match status" value="2"/>
</dbReference>
<dbReference type="GO" id="GO:0005737">
    <property type="term" value="C:cytoplasm"/>
    <property type="evidence" value="ECO:0007669"/>
    <property type="project" value="TreeGrafter"/>
</dbReference>
<dbReference type="Pfam" id="PF08596">
    <property type="entry name" value="Lgl_C"/>
    <property type="match status" value="1"/>
</dbReference>
<dbReference type="SUPFAM" id="SSF50978">
    <property type="entry name" value="WD40 repeat-like"/>
    <property type="match status" value="1"/>
</dbReference>
<keyword evidence="3" id="KW-0853">WD repeat</keyword>
<accession>A0A0F4ZEM4</accession>
<proteinExistence type="inferred from homology"/>
<dbReference type="GO" id="GO:0005886">
    <property type="term" value="C:plasma membrane"/>
    <property type="evidence" value="ECO:0007669"/>
    <property type="project" value="TreeGrafter"/>
</dbReference>
<dbReference type="AlphaFoldDB" id="A0A0F4ZEM4"/>
<evidence type="ECO:0000259" key="5">
    <source>
        <dbReference type="Pfam" id="PF08596"/>
    </source>
</evidence>
<comment type="caution">
    <text evidence="6">The sequence shown here is derived from an EMBL/GenBank/DDBJ whole genome shotgun (WGS) entry which is preliminary data.</text>
</comment>
<dbReference type="GO" id="GO:0005096">
    <property type="term" value="F:GTPase activator activity"/>
    <property type="evidence" value="ECO:0007669"/>
    <property type="project" value="TreeGrafter"/>
</dbReference>
<evidence type="ECO:0000313" key="7">
    <source>
        <dbReference type="Proteomes" id="UP000033483"/>
    </source>
</evidence>
<keyword evidence="7" id="KW-1185">Reference proteome</keyword>
<gene>
    <name evidence="6" type="ORF">TD95_000892</name>
</gene>
<dbReference type="Gene3D" id="2.130.10.10">
    <property type="entry name" value="YVTN repeat-like/Quinoprotein amine dehydrogenase"/>
    <property type="match status" value="2"/>
</dbReference>
<dbReference type="InterPro" id="IPR015943">
    <property type="entry name" value="WD40/YVTN_repeat-like_dom_sf"/>
</dbReference>
<feature type="domain" description="Lethal giant larvae (Lgl)-like C-terminal" evidence="5">
    <location>
        <begin position="514"/>
        <end position="903"/>
    </location>
</feature>
<reference evidence="6 7" key="1">
    <citation type="submission" date="2015-03" db="EMBL/GenBank/DDBJ databases">
        <authorList>
            <person name="Radwan O."/>
            <person name="Al-Naeli F.A."/>
            <person name="Rendon G.A."/>
            <person name="Fields C."/>
        </authorList>
    </citation>
    <scope>NUCLEOTIDE SEQUENCE [LARGE SCALE GENOMIC DNA]</scope>
    <source>
        <strain evidence="6">CR-DP1</strain>
    </source>
</reference>
<feature type="compositionally biased region" description="Low complexity" evidence="4">
    <location>
        <begin position="918"/>
        <end position="927"/>
    </location>
</feature>
<dbReference type="GO" id="GO:0006887">
    <property type="term" value="P:exocytosis"/>
    <property type="evidence" value="ECO:0007669"/>
    <property type="project" value="UniProtKB-KW"/>
</dbReference>
<dbReference type="EMBL" id="LAEV01001072">
    <property type="protein sequence ID" value="KKA28967.1"/>
    <property type="molecule type" value="Genomic_DNA"/>
</dbReference>
<dbReference type="GO" id="GO:0045159">
    <property type="term" value="F:myosin II binding"/>
    <property type="evidence" value="ECO:0007669"/>
    <property type="project" value="TreeGrafter"/>
</dbReference>
<organism evidence="6 7">
    <name type="scientific">Thielaviopsis punctulata</name>
    <dbReference type="NCBI Taxonomy" id="72032"/>
    <lineage>
        <taxon>Eukaryota</taxon>
        <taxon>Fungi</taxon>
        <taxon>Dikarya</taxon>
        <taxon>Ascomycota</taxon>
        <taxon>Pezizomycotina</taxon>
        <taxon>Sordariomycetes</taxon>
        <taxon>Hypocreomycetidae</taxon>
        <taxon>Microascales</taxon>
        <taxon>Ceratocystidaceae</taxon>
        <taxon>Thielaviopsis</taxon>
    </lineage>
</organism>
<evidence type="ECO:0000313" key="6">
    <source>
        <dbReference type="EMBL" id="KKA28967.1"/>
    </source>
</evidence>
<name>A0A0F4ZEM4_9PEZI</name>
<evidence type="ECO:0000256" key="1">
    <source>
        <dbReference type="ARBA" id="ARBA00008070"/>
    </source>
</evidence>